<dbReference type="PANTHER" id="PTHR15549">
    <property type="entry name" value="PAIRED IMMUNOGLOBULIN-LIKE TYPE 2 RECEPTOR"/>
    <property type="match status" value="1"/>
</dbReference>
<dbReference type="PANTHER" id="PTHR15549:SF26">
    <property type="entry name" value="AXIAL BUDDING PATTERN PROTEIN 2-RELATED"/>
    <property type="match status" value="1"/>
</dbReference>
<dbReference type="AlphaFoldDB" id="A0A8H4J723"/>
<evidence type="ECO:0000256" key="5">
    <source>
        <dbReference type="SAM" id="MobiDB-lite"/>
    </source>
</evidence>
<evidence type="ECO:0000256" key="1">
    <source>
        <dbReference type="ARBA" id="ARBA00004167"/>
    </source>
</evidence>
<keyword evidence="2 6" id="KW-0812">Transmembrane</keyword>
<gene>
    <name evidence="7" type="ORF">GTA08_BOTSDO01747</name>
</gene>
<evidence type="ECO:0000313" key="7">
    <source>
        <dbReference type="EMBL" id="KAF4314325.1"/>
    </source>
</evidence>
<evidence type="ECO:0000256" key="3">
    <source>
        <dbReference type="ARBA" id="ARBA00022989"/>
    </source>
</evidence>
<dbReference type="GO" id="GO:0071944">
    <property type="term" value="C:cell periphery"/>
    <property type="evidence" value="ECO:0007669"/>
    <property type="project" value="UniProtKB-ARBA"/>
</dbReference>
<evidence type="ECO:0000256" key="2">
    <source>
        <dbReference type="ARBA" id="ARBA00022692"/>
    </source>
</evidence>
<evidence type="ECO:0000313" key="8">
    <source>
        <dbReference type="Proteomes" id="UP000572817"/>
    </source>
</evidence>
<keyword evidence="4 6" id="KW-0472">Membrane</keyword>
<keyword evidence="8" id="KW-1185">Reference proteome</keyword>
<feature type="transmembrane region" description="Helical" evidence="6">
    <location>
        <begin position="116"/>
        <end position="139"/>
    </location>
</feature>
<feature type="region of interest" description="Disordered" evidence="5">
    <location>
        <begin position="247"/>
        <end position="301"/>
    </location>
</feature>
<feature type="compositionally biased region" description="Low complexity" evidence="5">
    <location>
        <begin position="63"/>
        <end position="114"/>
    </location>
</feature>
<reference evidence="7" key="1">
    <citation type="submission" date="2020-04" db="EMBL/GenBank/DDBJ databases">
        <title>Genome Assembly and Annotation of Botryosphaeria dothidea sdau 11-99, a Latent Pathogen of Apple Fruit Ring Rot in China.</title>
        <authorList>
            <person name="Yu C."/>
            <person name="Diao Y."/>
            <person name="Lu Q."/>
            <person name="Zhao J."/>
            <person name="Cui S."/>
            <person name="Peng C."/>
            <person name="He B."/>
            <person name="Liu H."/>
        </authorList>
    </citation>
    <scope>NUCLEOTIDE SEQUENCE [LARGE SCALE GENOMIC DNA]</scope>
    <source>
        <strain evidence="7">Sdau11-99</strain>
    </source>
</reference>
<organism evidence="7 8">
    <name type="scientific">Botryosphaeria dothidea</name>
    <dbReference type="NCBI Taxonomy" id="55169"/>
    <lineage>
        <taxon>Eukaryota</taxon>
        <taxon>Fungi</taxon>
        <taxon>Dikarya</taxon>
        <taxon>Ascomycota</taxon>
        <taxon>Pezizomycotina</taxon>
        <taxon>Dothideomycetes</taxon>
        <taxon>Dothideomycetes incertae sedis</taxon>
        <taxon>Botryosphaeriales</taxon>
        <taxon>Botryosphaeriaceae</taxon>
        <taxon>Botryosphaeria</taxon>
    </lineage>
</organism>
<accession>A0A8H4J723</accession>
<dbReference type="InterPro" id="IPR051694">
    <property type="entry name" value="Immunoregulatory_rcpt-like"/>
</dbReference>
<dbReference type="Proteomes" id="UP000572817">
    <property type="component" value="Unassembled WGS sequence"/>
</dbReference>
<evidence type="ECO:0000256" key="6">
    <source>
        <dbReference type="SAM" id="Phobius"/>
    </source>
</evidence>
<comment type="caution">
    <text evidence="7">The sequence shown here is derived from an EMBL/GenBank/DDBJ whole genome shotgun (WGS) entry which is preliminary data.</text>
</comment>
<comment type="subcellular location">
    <subcellularLocation>
        <location evidence="1">Membrane</location>
        <topology evidence="1">Single-pass membrane protein</topology>
    </subcellularLocation>
</comment>
<keyword evidence="3 6" id="KW-1133">Transmembrane helix</keyword>
<sequence length="301" mass="30397">MPPHDPVDHALHRRYTCPLLYADCGGGYCCPPAHSCQNGGSGTPTCHLGPPGLLGSDSPAQLAPDASPTSSSSSSYPTTTSSTSSSTSSAPPTATVTSTPTASARPTTNGTISGPGIAGVVVGVLILVALVGGSAWSLVRRRRREREREASLLPDGGGGGAAGSDCLAGFFGTAKRPTTPPAQRSPSARGSPAVQQAEPRRSIAGFLRGGGGEGGRRSFGGEREDNVVYMYGGSNVGRTPGEVPGRVEAEGDSPPVVQRPPPVVPRKKVGSQRRGPVFEMEGSPGGTGAATGEGVWDVRCG</sequence>
<feature type="region of interest" description="Disordered" evidence="5">
    <location>
        <begin position="168"/>
        <end position="221"/>
    </location>
</feature>
<dbReference type="EMBL" id="WWBZ02000001">
    <property type="protein sequence ID" value="KAF4314325.1"/>
    <property type="molecule type" value="Genomic_DNA"/>
</dbReference>
<protein>
    <submittedName>
        <fullName evidence="7">Uncharacterized protein</fullName>
    </submittedName>
</protein>
<dbReference type="GO" id="GO:0016020">
    <property type="term" value="C:membrane"/>
    <property type="evidence" value="ECO:0007669"/>
    <property type="project" value="UniProtKB-SubCell"/>
</dbReference>
<proteinExistence type="predicted"/>
<feature type="region of interest" description="Disordered" evidence="5">
    <location>
        <begin position="50"/>
        <end position="114"/>
    </location>
</feature>
<evidence type="ECO:0000256" key="4">
    <source>
        <dbReference type="ARBA" id="ARBA00023136"/>
    </source>
</evidence>
<name>A0A8H4J723_9PEZI</name>